<feature type="region of interest" description="Disordered" evidence="1">
    <location>
        <begin position="1"/>
        <end position="27"/>
    </location>
</feature>
<reference evidence="2" key="1">
    <citation type="submission" date="2016-03" db="EMBL/GenBank/DDBJ databases">
        <title>Mechanisms controlling the formation of the plant cell surface in tip-growing cells are functionally conserved among land plants.</title>
        <authorList>
            <person name="Honkanen S."/>
            <person name="Jones V.A."/>
            <person name="Morieri G."/>
            <person name="Champion C."/>
            <person name="Hetherington A.J."/>
            <person name="Kelly S."/>
            <person name="Saint-Marcoux D."/>
            <person name="Proust H."/>
            <person name="Prescott H."/>
            <person name="Dolan L."/>
        </authorList>
    </citation>
    <scope>NUCLEOTIDE SEQUENCE [LARGE SCALE GENOMIC DNA]</scope>
    <source>
        <tissue evidence="2">Whole gametophyte</tissue>
    </source>
</reference>
<proteinExistence type="predicted"/>
<protein>
    <submittedName>
        <fullName evidence="2">Uncharacterized protein</fullName>
    </submittedName>
</protein>
<gene>
    <name evidence="2" type="ORF">AXG93_4265s1010</name>
</gene>
<keyword evidence="3" id="KW-1185">Reference proteome</keyword>
<organism evidence="2 3">
    <name type="scientific">Marchantia polymorpha subsp. ruderalis</name>
    <dbReference type="NCBI Taxonomy" id="1480154"/>
    <lineage>
        <taxon>Eukaryota</taxon>
        <taxon>Viridiplantae</taxon>
        <taxon>Streptophyta</taxon>
        <taxon>Embryophyta</taxon>
        <taxon>Marchantiophyta</taxon>
        <taxon>Marchantiopsida</taxon>
        <taxon>Marchantiidae</taxon>
        <taxon>Marchantiales</taxon>
        <taxon>Marchantiaceae</taxon>
        <taxon>Marchantia</taxon>
    </lineage>
</organism>
<name>A0A176VU40_MARPO</name>
<comment type="caution">
    <text evidence="2">The sequence shown here is derived from an EMBL/GenBank/DDBJ whole genome shotgun (WGS) entry which is preliminary data.</text>
</comment>
<evidence type="ECO:0000256" key="1">
    <source>
        <dbReference type="SAM" id="MobiDB-lite"/>
    </source>
</evidence>
<dbReference type="AlphaFoldDB" id="A0A176VU40"/>
<evidence type="ECO:0000313" key="2">
    <source>
        <dbReference type="EMBL" id="OAE24320.1"/>
    </source>
</evidence>
<accession>A0A176VU40</accession>
<sequence length="166" mass="19425">MITSEFSQRPKRRRISREVNDSAAQEKSLNGDTFNLHKLEKPLRRRGLELAERSDSARVRQWWFTKATRLSRKSRDLANLGLAKVLGRYTGDDDDLTFNSENVKVGFVKRALQGDRIHWARIFWTATRQHIRLVSGGSANYLSPFLIKLYRDMGLLTIEERREFLM</sequence>
<dbReference type="EMBL" id="LVLJ01002651">
    <property type="protein sequence ID" value="OAE24320.1"/>
    <property type="molecule type" value="Genomic_DNA"/>
</dbReference>
<dbReference type="Proteomes" id="UP000077202">
    <property type="component" value="Unassembled WGS sequence"/>
</dbReference>
<evidence type="ECO:0000313" key="3">
    <source>
        <dbReference type="Proteomes" id="UP000077202"/>
    </source>
</evidence>